<dbReference type="AlphaFoldDB" id="A0A9K3KGU5"/>
<dbReference type="CDD" id="cd24008">
    <property type="entry name" value="ASKHA_NBD_GLK"/>
    <property type="match status" value="1"/>
</dbReference>
<dbReference type="GO" id="GO:0005536">
    <property type="term" value="F:D-glucose binding"/>
    <property type="evidence" value="ECO:0007669"/>
    <property type="project" value="InterPro"/>
</dbReference>
<dbReference type="EMBL" id="JAGRRH010000024">
    <property type="protein sequence ID" value="KAG7342930.1"/>
    <property type="molecule type" value="Genomic_DNA"/>
</dbReference>
<dbReference type="Proteomes" id="UP000693970">
    <property type="component" value="Unassembled WGS sequence"/>
</dbReference>
<gene>
    <name evidence="3" type="ORF">IV203_020875</name>
</gene>
<reference evidence="3" key="2">
    <citation type="submission" date="2021-04" db="EMBL/GenBank/DDBJ databases">
        <authorList>
            <person name="Podell S."/>
        </authorList>
    </citation>
    <scope>NUCLEOTIDE SEQUENCE</scope>
    <source>
        <strain evidence="3">Hildebrandi</strain>
    </source>
</reference>
<comment type="caution">
    <text evidence="3">The sequence shown here is derived from an EMBL/GenBank/DDBJ whole genome shotgun (WGS) entry which is preliminary data.</text>
</comment>
<sequence>MTTFYLLTGDIGGTNSRMGLYSVNCNTPLCIKTYRNAEYITKDNAQRPGVFEKNIVAPFLQHCWDTVPHLAPIELTEIIASLAIAGPVKNNQVIMSNLFNAEINGNSIAKGLHCKSDPYMRSIQVCKIINDFVAQGYGCLTLQANEVKELTPGSLKMMDPTGPKACVGAGTGLGECFLTPDQHGVYSCFASEGGHVEWAPRTDLEVAVWNFLKNKFAHKHRISVERVVSGTGLANCYEAMASLHPDQVDKALQKEFEEAGDLQGKVVADNAKKNDLCRMAMEMMMTSYGSEVGSVGIKLIPTGGLYVTGGLTPKNLEWIEGKDTCFMKAYRDKGRVSPILENVPLFAVLTEDLGVRGAIKSAQMEYETYKACKEGGGAVKSSGIEKDLDFYKYRARVCLAFAVGVLVGITCMKKS</sequence>
<reference evidence="3" key="1">
    <citation type="journal article" date="2021" name="Sci. Rep.">
        <title>Diploid genomic architecture of Nitzschia inconspicua, an elite biomass production diatom.</title>
        <authorList>
            <person name="Oliver A."/>
            <person name="Podell S."/>
            <person name="Pinowska A."/>
            <person name="Traller J.C."/>
            <person name="Smith S.R."/>
            <person name="McClure R."/>
            <person name="Beliaev A."/>
            <person name="Bohutskyi P."/>
            <person name="Hill E.A."/>
            <person name="Rabines A."/>
            <person name="Zheng H."/>
            <person name="Allen L.Z."/>
            <person name="Kuo A."/>
            <person name="Grigoriev I.V."/>
            <person name="Allen A.E."/>
            <person name="Hazlebeck D."/>
            <person name="Allen E.E."/>
        </authorList>
    </citation>
    <scope>NUCLEOTIDE SEQUENCE</scope>
    <source>
        <strain evidence="3">Hildebrandi</strain>
    </source>
</reference>
<evidence type="ECO:0000256" key="1">
    <source>
        <dbReference type="ARBA" id="ARBA00022679"/>
    </source>
</evidence>
<accession>A0A9K3KGU5</accession>
<dbReference type="PANTHER" id="PTHR47363:SF1">
    <property type="entry name" value="GLUCOKINASE"/>
    <property type="match status" value="1"/>
</dbReference>
<protein>
    <submittedName>
        <fullName evidence="3">Glucokinase</fullName>
    </submittedName>
</protein>
<keyword evidence="1" id="KW-0808">Transferase</keyword>
<evidence type="ECO:0000313" key="4">
    <source>
        <dbReference type="Proteomes" id="UP000693970"/>
    </source>
</evidence>
<evidence type="ECO:0000256" key="2">
    <source>
        <dbReference type="ARBA" id="ARBA00022777"/>
    </source>
</evidence>
<evidence type="ECO:0000313" key="3">
    <source>
        <dbReference type="EMBL" id="KAG7342930.1"/>
    </source>
</evidence>
<organism evidence="3 4">
    <name type="scientific">Nitzschia inconspicua</name>
    <dbReference type="NCBI Taxonomy" id="303405"/>
    <lineage>
        <taxon>Eukaryota</taxon>
        <taxon>Sar</taxon>
        <taxon>Stramenopiles</taxon>
        <taxon>Ochrophyta</taxon>
        <taxon>Bacillariophyta</taxon>
        <taxon>Bacillariophyceae</taxon>
        <taxon>Bacillariophycidae</taxon>
        <taxon>Bacillariales</taxon>
        <taxon>Bacillariaceae</taxon>
        <taxon>Nitzschia</taxon>
    </lineage>
</organism>
<proteinExistence type="predicted"/>
<dbReference type="InterPro" id="IPR003836">
    <property type="entry name" value="Glucokinase"/>
</dbReference>
<dbReference type="PANTHER" id="PTHR47363">
    <property type="entry name" value="GLUCOKINASE"/>
    <property type="match status" value="1"/>
</dbReference>
<dbReference type="OrthoDB" id="10251652at2759"/>
<dbReference type="GO" id="GO:0005524">
    <property type="term" value="F:ATP binding"/>
    <property type="evidence" value="ECO:0007669"/>
    <property type="project" value="InterPro"/>
</dbReference>
<dbReference type="GO" id="GO:0006096">
    <property type="term" value="P:glycolytic process"/>
    <property type="evidence" value="ECO:0007669"/>
    <property type="project" value="InterPro"/>
</dbReference>
<dbReference type="GO" id="GO:0004340">
    <property type="term" value="F:glucokinase activity"/>
    <property type="evidence" value="ECO:0007669"/>
    <property type="project" value="InterPro"/>
</dbReference>
<keyword evidence="4" id="KW-1185">Reference proteome</keyword>
<name>A0A9K3KGU5_9STRA</name>
<dbReference type="Pfam" id="PF02685">
    <property type="entry name" value="Glucokinase"/>
    <property type="match status" value="1"/>
</dbReference>
<keyword evidence="2" id="KW-0418">Kinase</keyword>